<organism evidence="1">
    <name type="scientific">Anguilla anguilla</name>
    <name type="common">European freshwater eel</name>
    <name type="synonym">Muraena anguilla</name>
    <dbReference type="NCBI Taxonomy" id="7936"/>
    <lineage>
        <taxon>Eukaryota</taxon>
        <taxon>Metazoa</taxon>
        <taxon>Chordata</taxon>
        <taxon>Craniata</taxon>
        <taxon>Vertebrata</taxon>
        <taxon>Euteleostomi</taxon>
        <taxon>Actinopterygii</taxon>
        <taxon>Neopterygii</taxon>
        <taxon>Teleostei</taxon>
        <taxon>Anguilliformes</taxon>
        <taxon>Anguillidae</taxon>
        <taxon>Anguilla</taxon>
    </lineage>
</organism>
<reference evidence="1" key="2">
    <citation type="journal article" date="2015" name="Fish Shellfish Immunol.">
        <title>Early steps in the European eel (Anguilla anguilla)-Vibrio vulnificus interaction in the gills: Role of the RtxA13 toxin.</title>
        <authorList>
            <person name="Callol A."/>
            <person name="Pajuelo D."/>
            <person name="Ebbesson L."/>
            <person name="Teles M."/>
            <person name="MacKenzie S."/>
            <person name="Amaro C."/>
        </authorList>
    </citation>
    <scope>NUCLEOTIDE SEQUENCE</scope>
</reference>
<reference evidence="1" key="1">
    <citation type="submission" date="2014-11" db="EMBL/GenBank/DDBJ databases">
        <authorList>
            <person name="Amaro Gonzalez C."/>
        </authorList>
    </citation>
    <scope>NUCLEOTIDE SEQUENCE</scope>
</reference>
<name>A0A0E9SBT0_ANGAN</name>
<accession>A0A0E9SBT0</accession>
<proteinExistence type="predicted"/>
<dbReference type="EMBL" id="GBXM01069743">
    <property type="protein sequence ID" value="JAH38834.1"/>
    <property type="molecule type" value="Transcribed_RNA"/>
</dbReference>
<evidence type="ECO:0000313" key="1">
    <source>
        <dbReference type="EMBL" id="JAH38834.1"/>
    </source>
</evidence>
<dbReference type="AlphaFoldDB" id="A0A0E9SBT0"/>
<protein>
    <submittedName>
        <fullName evidence="1">Uncharacterized protein</fullName>
    </submittedName>
</protein>
<sequence>MVAEFKKVVKMYLNNESLGHLPLLNEVESA</sequence>